<feature type="domain" description="N-acetyltransferase" evidence="1">
    <location>
        <begin position="16"/>
        <end position="182"/>
    </location>
</feature>
<gene>
    <name evidence="2" type="ORF">GCM10010345_18760</name>
</gene>
<dbReference type="Proteomes" id="UP000653644">
    <property type="component" value="Unassembled WGS sequence"/>
</dbReference>
<name>A0ABQ3CHQ0_9ACTN</name>
<dbReference type="InterPro" id="IPR000182">
    <property type="entry name" value="GNAT_dom"/>
</dbReference>
<dbReference type="EMBL" id="BMVN01000005">
    <property type="protein sequence ID" value="GHA14459.1"/>
    <property type="molecule type" value="Genomic_DNA"/>
</dbReference>
<evidence type="ECO:0000259" key="1">
    <source>
        <dbReference type="PROSITE" id="PS51186"/>
    </source>
</evidence>
<protein>
    <recommendedName>
        <fullName evidence="1">N-acetyltransferase domain-containing protein</fullName>
    </recommendedName>
</protein>
<dbReference type="Gene3D" id="3.40.630.30">
    <property type="match status" value="1"/>
</dbReference>
<dbReference type="CDD" id="cd04301">
    <property type="entry name" value="NAT_SF"/>
    <property type="match status" value="1"/>
</dbReference>
<evidence type="ECO:0000313" key="3">
    <source>
        <dbReference type="Proteomes" id="UP000653644"/>
    </source>
</evidence>
<accession>A0ABQ3CHQ0</accession>
<dbReference type="InterPro" id="IPR051531">
    <property type="entry name" value="N-acetyltransferase"/>
</dbReference>
<dbReference type="PROSITE" id="PS51186">
    <property type="entry name" value="GNAT"/>
    <property type="match status" value="1"/>
</dbReference>
<proteinExistence type="predicted"/>
<organism evidence="2 3">
    <name type="scientific">Streptomyces canarius</name>
    <dbReference type="NCBI Taxonomy" id="285453"/>
    <lineage>
        <taxon>Bacteria</taxon>
        <taxon>Bacillati</taxon>
        <taxon>Actinomycetota</taxon>
        <taxon>Actinomycetes</taxon>
        <taxon>Kitasatosporales</taxon>
        <taxon>Streptomycetaceae</taxon>
        <taxon>Streptomyces</taxon>
    </lineage>
</organism>
<dbReference type="PANTHER" id="PTHR43792">
    <property type="entry name" value="GNAT FAMILY, PUTATIVE (AFU_ORTHOLOGUE AFUA_3G00765)-RELATED-RELATED"/>
    <property type="match status" value="1"/>
</dbReference>
<reference evidence="3" key="1">
    <citation type="journal article" date="2019" name="Int. J. Syst. Evol. Microbiol.">
        <title>The Global Catalogue of Microorganisms (GCM) 10K type strain sequencing project: providing services to taxonomists for standard genome sequencing and annotation.</title>
        <authorList>
            <consortium name="The Broad Institute Genomics Platform"/>
            <consortium name="The Broad Institute Genome Sequencing Center for Infectious Disease"/>
            <person name="Wu L."/>
            <person name="Ma J."/>
        </authorList>
    </citation>
    <scope>NUCLEOTIDE SEQUENCE [LARGE SCALE GENOMIC DNA]</scope>
    <source>
        <strain evidence="3">JCM 4733</strain>
    </source>
</reference>
<keyword evidence="3" id="KW-1185">Reference proteome</keyword>
<dbReference type="Pfam" id="PF13302">
    <property type="entry name" value="Acetyltransf_3"/>
    <property type="match status" value="1"/>
</dbReference>
<comment type="caution">
    <text evidence="2">The sequence shown here is derived from an EMBL/GenBank/DDBJ whole genome shotgun (WGS) entry which is preliminary data.</text>
</comment>
<dbReference type="RefSeq" id="WP_189884208.1">
    <property type="nucleotide sequence ID" value="NZ_BMVN01000005.1"/>
</dbReference>
<dbReference type="SUPFAM" id="SSF55729">
    <property type="entry name" value="Acyl-CoA N-acyltransferases (Nat)"/>
    <property type="match status" value="1"/>
</dbReference>
<evidence type="ECO:0000313" key="2">
    <source>
        <dbReference type="EMBL" id="GHA14459.1"/>
    </source>
</evidence>
<dbReference type="InterPro" id="IPR016181">
    <property type="entry name" value="Acyl_CoA_acyltransferase"/>
</dbReference>
<sequence length="182" mass="19556">MSVQLSVGSTAALPALRLRPWQVDDVGSLVSAHRDPDLRRWLTSVISSDVDARRWIGSQHQGWADGSRFSFAVLEDGGEGFAAAVGHVTVKIGNDSSAEVGYWTAAEARGRGLASRALEAVVRWAFSEHSPIAVARLDLLHAVGNRASCRVAERCGFELEAVLPAQPPAFPTEGHLHVRPKS</sequence>